<dbReference type="EMBL" id="JACAZH010000005">
    <property type="protein sequence ID" value="KAF7367586.1"/>
    <property type="molecule type" value="Genomic_DNA"/>
</dbReference>
<proteinExistence type="predicted"/>
<protein>
    <submittedName>
        <fullName evidence="1">F-box domain-containing protein</fullName>
    </submittedName>
</protein>
<gene>
    <name evidence="1" type="ORF">MSAN_00821900</name>
</gene>
<evidence type="ECO:0000313" key="2">
    <source>
        <dbReference type="Proteomes" id="UP000623467"/>
    </source>
</evidence>
<comment type="caution">
    <text evidence="1">The sequence shown here is derived from an EMBL/GenBank/DDBJ whole genome shotgun (WGS) entry which is preliminary data.</text>
</comment>
<sequence length="261" mass="29532">MLSWFAADRARVADLDAEILVHERALSALRIQRARAQERLDSYKYPVMTLPNEIITEIFLHFLPTYPDRPPTRGLHSPTLLTQICCQWREIALRTPTLWRAITLPPRAERAAQFDAWLARARGCPLSLFINMDRSREEGSLSTVVPYRAQLEYLVVFQGLPSHLRAIEGPLPRLRHLELLFHDQDDPPTGSKVSFLETPLLRTALLDFTGLQYIVLPWAQLTSLALDGVYPPRVCSGFTANIQPRALRTGFIGTPEHGGCS</sequence>
<keyword evidence="2" id="KW-1185">Reference proteome</keyword>
<dbReference type="OrthoDB" id="3357519at2759"/>
<name>A0A8H7DDI3_9AGAR</name>
<evidence type="ECO:0000313" key="1">
    <source>
        <dbReference type="EMBL" id="KAF7367586.1"/>
    </source>
</evidence>
<dbReference type="Gene3D" id="1.20.1280.50">
    <property type="match status" value="1"/>
</dbReference>
<dbReference type="Proteomes" id="UP000623467">
    <property type="component" value="Unassembled WGS sequence"/>
</dbReference>
<reference evidence="1" key="1">
    <citation type="submission" date="2020-05" db="EMBL/GenBank/DDBJ databases">
        <title>Mycena genomes resolve the evolution of fungal bioluminescence.</title>
        <authorList>
            <person name="Tsai I.J."/>
        </authorList>
    </citation>
    <scope>NUCLEOTIDE SEQUENCE</scope>
    <source>
        <strain evidence="1">160909Yilan</strain>
    </source>
</reference>
<accession>A0A8H7DDI3</accession>
<dbReference type="AlphaFoldDB" id="A0A8H7DDI3"/>
<organism evidence="1 2">
    <name type="scientific">Mycena sanguinolenta</name>
    <dbReference type="NCBI Taxonomy" id="230812"/>
    <lineage>
        <taxon>Eukaryota</taxon>
        <taxon>Fungi</taxon>
        <taxon>Dikarya</taxon>
        <taxon>Basidiomycota</taxon>
        <taxon>Agaricomycotina</taxon>
        <taxon>Agaricomycetes</taxon>
        <taxon>Agaricomycetidae</taxon>
        <taxon>Agaricales</taxon>
        <taxon>Marasmiineae</taxon>
        <taxon>Mycenaceae</taxon>
        <taxon>Mycena</taxon>
    </lineage>
</organism>